<dbReference type="AlphaFoldDB" id="A0A4V1X3V1"/>
<name>A0A4V1X3V1_9PLEO</name>
<dbReference type="EMBL" id="PEJP01000032">
    <property type="protein sequence ID" value="RYO57268.1"/>
    <property type="molecule type" value="Genomic_DNA"/>
</dbReference>
<reference evidence="2" key="1">
    <citation type="journal article" date="2019" name="bioRxiv">
        <title>Genomics, evolutionary history and diagnostics of the Alternaria alternata species group including apple and Asian pear pathotypes.</title>
        <authorList>
            <person name="Armitage A.D."/>
            <person name="Cockerton H.M."/>
            <person name="Sreenivasaprasad S."/>
            <person name="Woodhall J.W."/>
            <person name="Lane C.R."/>
            <person name="Harrison R.J."/>
            <person name="Clarkson J.P."/>
        </authorList>
    </citation>
    <scope>NUCLEOTIDE SEQUENCE [LARGE SCALE GENOMIC DNA]</scope>
    <source>
        <strain evidence="2">RGR 97.0016</strain>
    </source>
</reference>
<protein>
    <recommendedName>
        <fullName evidence="3">BTB domain-containing protein</fullName>
    </recommendedName>
</protein>
<keyword evidence="2" id="KW-1185">Reference proteome</keyword>
<dbReference type="Proteomes" id="UP000293823">
    <property type="component" value="Unassembled WGS sequence"/>
</dbReference>
<dbReference type="OrthoDB" id="2122982at2759"/>
<sequence>MCRASWKNDPLLNHLDLKSDLDPEAVQTYLDWIYTSALSIPSQIAHSNGTFSLVMLKLWTMANAVEDPSFKAKVIITHFAEAPFSWTALDDVMEYVLEWAFVERKCDDEIREFIIDLRREWVKPSFFKKARREDFETLKKRWIKRLNIEMDPVSDDKVTSFSVGVQGVVIVGTSLFFPSYM</sequence>
<evidence type="ECO:0008006" key="3">
    <source>
        <dbReference type="Google" id="ProtNLM"/>
    </source>
</evidence>
<comment type="caution">
    <text evidence="1">The sequence shown here is derived from an EMBL/GenBank/DDBJ whole genome shotgun (WGS) entry which is preliminary data.</text>
</comment>
<gene>
    <name evidence="1" type="ORF">AA0113_g7936</name>
</gene>
<accession>A0A4V1X3V1</accession>
<proteinExistence type="predicted"/>
<organism evidence="1 2">
    <name type="scientific">Alternaria arborescens</name>
    <dbReference type="NCBI Taxonomy" id="156630"/>
    <lineage>
        <taxon>Eukaryota</taxon>
        <taxon>Fungi</taxon>
        <taxon>Dikarya</taxon>
        <taxon>Ascomycota</taxon>
        <taxon>Pezizomycotina</taxon>
        <taxon>Dothideomycetes</taxon>
        <taxon>Pleosporomycetidae</taxon>
        <taxon>Pleosporales</taxon>
        <taxon>Pleosporineae</taxon>
        <taxon>Pleosporaceae</taxon>
        <taxon>Alternaria</taxon>
        <taxon>Alternaria sect. Alternaria</taxon>
    </lineage>
</organism>
<evidence type="ECO:0000313" key="2">
    <source>
        <dbReference type="Proteomes" id="UP000293823"/>
    </source>
</evidence>
<evidence type="ECO:0000313" key="1">
    <source>
        <dbReference type="EMBL" id="RYO57268.1"/>
    </source>
</evidence>